<evidence type="ECO:0000256" key="7">
    <source>
        <dbReference type="ARBA" id="ARBA00022989"/>
    </source>
</evidence>
<comment type="caution">
    <text evidence="11">Lacks conserved residue(s) required for the propagation of feature annotation.</text>
</comment>
<keyword evidence="5 11" id="KW-0812">Transmembrane</keyword>
<comment type="catalytic activity">
    <reaction evidence="11">
        <text>a very-long-chain acyl-CoA + malonyl-CoA + H(+) = a very-long-chain 3-oxoacyl-CoA + CO2 + CoA</text>
        <dbReference type="Rhea" id="RHEA:32727"/>
        <dbReference type="ChEBI" id="CHEBI:15378"/>
        <dbReference type="ChEBI" id="CHEBI:16526"/>
        <dbReference type="ChEBI" id="CHEBI:57287"/>
        <dbReference type="ChEBI" id="CHEBI:57384"/>
        <dbReference type="ChEBI" id="CHEBI:90725"/>
        <dbReference type="ChEBI" id="CHEBI:90736"/>
        <dbReference type="EC" id="2.3.1.199"/>
    </reaction>
</comment>
<protein>
    <recommendedName>
        <fullName evidence="11">Elongation of very long chain fatty acids protein</fullName>
        <ecNumber evidence="11">2.3.1.199</ecNumber>
    </recommendedName>
    <alternativeName>
        <fullName evidence="11">Very-long-chain 3-oxoacyl-CoA synthase</fullName>
    </alternativeName>
</protein>
<keyword evidence="6 11" id="KW-0276">Fatty acid metabolism</keyword>
<evidence type="ECO:0000256" key="9">
    <source>
        <dbReference type="ARBA" id="ARBA00023136"/>
    </source>
</evidence>
<evidence type="ECO:0000313" key="13">
    <source>
        <dbReference type="WBParaSite" id="jg12446"/>
    </source>
</evidence>
<dbReference type="GO" id="GO:0019367">
    <property type="term" value="P:fatty acid elongation, saturated fatty acid"/>
    <property type="evidence" value="ECO:0007669"/>
    <property type="project" value="TreeGrafter"/>
</dbReference>
<dbReference type="Pfam" id="PF01151">
    <property type="entry name" value="ELO"/>
    <property type="match status" value="1"/>
</dbReference>
<keyword evidence="12" id="KW-1185">Reference proteome</keyword>
<evidence type="ECO:0000256" key="10">
    <source>
        <dbReference type="ARBA" id="ARBA00023160"/>
    </source>
</evidence>
<dbReference type="GO" id="GO:0034625">
    <property type="term" value="P:fatty acid elongation, monounsaturated fatty acid"/>
    <property type="evidence" value="ECO:0007669"/>
    <property type="project" value="TreeGrafter"/>
</dbReference>
<comment type="pathway">
    <text evidence="2">Lipid metabolism; fatty acid biosynthesis.</text>
</comment>
<dbReference type="GO" id="GO:0009922">
    <property type="term" value="F:fatty acid elongase activity"/>
    <property type="evidence" value="ECO:0007669"/>
    <property type="project" value="UniProtKB-EC"/>
</dbReference>
<evidence type="ECO:0000256" key="11">
    <source>
        <dbReference type="RuleBase" id="RU361115"/>
    </source>
</evidence>
<sequence>MGMVRMAPEMWWSINSNSLTYSICTASFAQGVTGFWTENFAMSKKKAAYFPALVPPCDCVGLHLACLQRPHSLWQMFIFMNYTVHAFMYSYYALRALRMRLPKYVAMFITVLQITQMVFGVAIVILQLLLPCYLKRNNNHGSLKQPAALTNGSLSSNGDLPAANEYKQKANRDMLFRLRMNLTMHQDLVN</sequence>
<keyword evidence="10 11" id="KW-0275">Fatty acid biosynthesis</keyword>
<feature type="transmembrane region" description="Helical" evidence="11">
    <location>
        <begin position="104"/>
        <end position="130"/>
    </location>
</feature>
<dbReference type="InterPro" id="IPR002076">
    <property type="entry name" value="ELO_fam"/>
</dbReference>
<proteinExistence type="inferred from homology"/>
<dbReference type="GO" id="GO:0034626">
    <property type="term" value="P:fatty acid elongation, polyunsaturated fatty acid"/>
    <property type="evidence" value="ECO:0007669"/>
    <property type="project" value="TreeGrafter"/>
</dbReference>
<evidence type="ECO:0000256" key="6">
    <source>
        <dbReference type="ARBA" id="ARBA00022832"/>
    </source>
</evidence>
<dbReference type="Proteomes" id="UP000887574">
    <property type="component" value="Unplaced"/>
</dbReference>
<dbReference type="GO" id="GO:0042761">
    <property type="term" value="P:very long-chain fatty acid biosynthetic process"/>
    <property type="evidence" value="ECO:0007669"/>
    <property type="project" value="TreeGrafter"/>
</dbReference>
<evidence type="ECO:0000256" key="2">
    <source>
        <dbReference type="ARBA" id="ARBA00005194"/>
    </source>
</evidence>
<dbReference type="EC" id="2.3.1.199" evidence="11"/>
<comment type="subcellular location">
    <subcellularLocation>
        <location evidence="1">Membrane</location>
        <topology evidence="1">Multi-pass membrane protein</topology>
    </subcellularLocation>
</comment>
<evidence type="ECO:0000313" key="12">
    <source>
        <dbReference type="Proteomes" id="UP000887574"/>
    </source>
</evidence>
<evidence type="ECO:0000256" key="1">
    <source>
        <dbReference type="ARBA" id="ARBA00004141"/>
    </source>
</evidence>
<dbReference type="PANTHER" id="PTHR11157:SF17">
    <property type="entry name" value="ELONGATION OF VERY LONG CHAIN FATTY ACIDS PROTEIN 6"/>
    <property type="match status" value="1"/>
</dbReference>
<dbReference type="WBParaSite" id="jg12446">
    <property type="protein sequence ID" value="jg12446"/>
    <property type="gene ID" value="jg12446"/>
</dbReference>
<dbReference type="PANTHER" id="PTHR11157">
    <property type="entry name" value="FATTY ACID ACYL TRANSFERASE-RELATED"/>
    <property type="match status" value="1"/>
</dbReference>
<evidence type="ECO:0000256" key="5">
    <source>
        <dbReference type="ARBA" id="ARBA00022692"/>
    </source>
</evidence>
<keyword evidence="3 11" id="KW-0444">Lipid biosynthesis</keyword>
<organism evidence="12 13">
    <name type="scientific">Ditylenchus dipsaci</name>
    <dbReference type="NCBI Taxonomy" id="166011"/>
    <lineage>
        <taxon>Eukaryota</taxon>
        <taxon>Metazoa</taxon>
        <taxon>Ecdysozoa</taxon>
        <taxon>Nematoda</taxon>
        <taxon>Chromadorea</taxon>
        <taxon>Rhabditida</taxon>
        <taxon>Tylenchina</taxon>
        <taxon>Tylenchomorpha</taxon>
        <taxon>Sphaerularioidea</taxon>
        <taxon>Anguinidae</taxon>
        <taxon>Anguininae</taxon>
        <taxon>Ditylenchus</taxon>
    </lineage>
</organism>
<comment type="similarity">
    <text evidence="11">Belongs to the ELO family.</text>
</comment>
<evidence type="ECO:0000256" key="3">
    <source>
        <dbReference type="ARBA" id="ARBA00022516"/>
    </source>
</evidence>
<keyword evidence="4 11" id="KW-0808">Transferase</keyword>
<keyword evidence="7 11" id="KW-1133">Transmembrane helix</keyword>
<accession>A0A915CUS4</accession>
<evidence type="ECO:0000256" key="4">
    <source>
        <dbReference type="ARBA" id="ARBA00022679"/>
    </source>
</evidence>
<name>A0A915CUS4_9BILA</name>
<dbReference type="AlphaFoldDB" id="A0A915CUS4"/>
<reference evidence="13" key="1">
    <citation type="submission" date="2022-11" db="UniProtKB">
        <authorList>
            <consortium name="WormBaseParasite"/>
        </authorList>
    </citation>
    <scope>IDENTIFICATION</scope>
</reference>
<keyword evidence="9 11" id="KW-0472">Membrane</keyword>
<evidence type="ECO:0000256" key="8">
    <source>
        <dbReference type="ARBA" id="ARBA00023098"/>
    </source>
</evidence>
<dbReference type="GO" id="GO:0030148">
    <property type="term" value="P:sphingolipid biosynthetic process"/>
    <property type="evidence" value="ECO:0007669"/>
    <property type="project" value="TreeGrafter"/>
</dbReference>
<feature type="transmembrane region" description="Helical" evidence="11">
    <location>
        <begin position="73"/>
        <end position="92"/>
    </location>
</feature>
<keyword evidence="8 11" id="KW-0443">Lipid metabolism</keyword>
<dbReference type="GO" id="GO:0005789">
    <property type="term" value="C:endoplasmic reticulum membrane"/>
    <property type="evidence" value="ECO:0007669"/>
    <property type="project" value="TreeGrafter"/>
</dbReference>